<keyword evidence="2" id="KW-1185">Reference proteome</keyword>
<dbReference type="EMBL" id="BFAV01000092">
    <property type="protein sequence ID" value="GBF33343.1"/>
    <property type="molecule type" value="Genomic_DNA"/>
</dbReference>
<sequence length="58" mass="6484">MINARTFNGHNIVCFVGCKCDGGLPARRLLFIPLTAFKTTYLRAGFLKAVRERGHAFI</sequence>
<accession>A0A2L2XCC5</accession>
<protein>
    <submittedName>
        <fullName evidence="1">Uncharacterized protein</fullName>
    </submittedName>
</protein>
<name>A0A2L2XCC5_9FIRM</name>
<evidence type="ECO:0000313" key="1">
    <source>
        <dbReference type="EMBL" id="GBF33343.1"/>
    </source>
</evidence>
<dbReference type="AlphaFoldDB" id="A0A2L2XCC5"/>
<dbReference type="Proteomes" id="UP000239549">
    <property type="component" value="Unassembled WGS sequence"/>
</dbReference>
<comment type="caution">
    <text evidence="1">The sequence shown here is derived from an EMBL/GenBank/DDBJ whole genome shotgun (WGS) entry which is preliminary data.</text>
</comment>
<gene>
    <name evidence="1" type="ORF">DCCM_2442</name>
</gene>
<organism evidence="1 2">
    <name type="scientific">Desulfocucumis palustris</name>
    <dbReference type="NCBI Taxonomy" id="1898651"/>
    <lineage>
        <taxon>Bacteria</taxon>
        <taxon>Bacillati</taxon>
        <taxon>Bacillota</taxon>
        <taxon>Clostridia</taxon>
        <taxon>Eubacteriales</taxon>
        <taxon>Desulfocucumaceae</taxon>
        <taxon>Desulfocucumis</taxon>
    </lineage>
</organism>
<proteinExistence type="predicted"/>
<evidence type="ECO:0000313" key="2">
    <source>
        <dbReference type="Proteomes" id="UP000239549"/>
    </source>
</evidence>
<reference evidence="2" key="1">
    <citation type="submission" date="2018-02" db="EMBL/GenBank/DDBJ databases">
        <title>Genome sequence of Desulfocucumis palustris strain NAW-5.</title>
        <authorList>
            <person name="Watanabe M."/>
            <person name="Kojima H."/>
            <person name="Fukui M."/>
        </authorList>
    </citation>
    <scope>NUCLEOTIDE SEQUENCE [LARGE SCALE GENOMIC DNA]</scope>
    <source>
        <strain evidence="2">NAW-5</strain>
    </source>
</reference>